<name>A0A5D8ZXS8_9FLAO</name>
<geneLocation type="plasmid" evidence="1">
    <name>unnamed1</name>
</geneLocation>
<keyword evidence="2" id="KW-1185">Reference proteome</keyword>
<protein>
    <recommendedName>
        <fullName evidence="3">C1q domain-containing protein</fullName>
    </recommendedName>
</protein>
<keyword evidence="1" id="KW-0614">Plasmid</keyword>
<evidence type="ECO:0000313" key="2">
    <source>
        <dbReference type="Proteomes" id="UP000323884"/>
    </source>
</evidence>
<dbReference type="AlphaFoldDB" id="A0A5D8ZXS8"/>
<evidence type="ECO:0008006" key="3">
    <source>
        <dbReference type="Google" id="ProtNLM"/>
    </source>
</evidence>
<dbReference type="Proteomes" id="UP000323884">
    <property type="component" value="Unassembled WGS sequence"/>
</dbReference>
<sequence length="360" mass="38110">MKNLITLLGTFGCSIFVSSQVGVNTTAPSATLDIVARNISATSVDGVIAPRIDRLKALNMSGVPNGTFVYINDISTGTATGQAANIDATGYYYFEGTAWKKFAGSGGSGSNIYNTDGTLTGNRNLNLGGNSLGFTGTGNVGIGTAAPNSDAILEASATNKGLLIPRVALTSTITTAPLASHTAGMFVYNTATAGISPNNVVPGIYYNDGTRWYLASQTSSNQSGASVNYQGFINASTPANSVIQLGNLQVRYNGTNTAGEISVRNMNNHPMYAYFFAVWGHTSGDGTQHGGSYTLQPNTWVKIYDYGFQNSEGNIIQFDTYDPSPEDGVTVKSYNLSTRMFYASEVGAAGDYMFMRFFRN</sequence>
<accession>A0A5D8ZXS8</accession>
<reference evidence="1 2" key="1">
    <citation type="submission" date="2019-08" db="EMBL/GenBank/DDBJ databases">
        <title>Draft genome sequence of Chryseobacterium sp. Gsoil 183.</title>
        <authorList>
            <person name="Im W.-T."/>
        </authorList>
    </citation>
    <scope>NUCLEOTIDE SEQUENCE [LARGE SCALE GENOMIC DNA]</scope>
    <source>
        <strain evidence="1 2">Gsoil 183</strain>
        <plasmid evidence="1">unnamed1</plasmid>
    </source>
</reference>
<gene>
    <name evidence="1" type="ORF">FW781_05500</name>
</gene>
<dbReference type="OrthoDB" id="1248938at2"/>
<dbReference type="EMBL" id="VTRU01000001">
    <property type="protein sequence ID" value="TZF99381.1"/>
    <property type="molecule type" value="Genomic_DNA"/>
</dbReference>
<comment type="caution">
    <text evidence="1">The sequence shown here is derived from an EMBL/GenBank/DDBJ whole genome shotgun (WGS) entry which is preliminary data.</text>
</comment>
<dbReference type="RefSeq" id="WP_149386494.1">
    <property type="nucleotide sequence ID" value="NZ_VTRU01000001.1"/>
</dbReference>
<organism evidence="1 2">
    <name type="scientific">Chryseobacterium panacisoli</name>
    <dbReference type="NCBI Taxonomy" id="1807141"/>
    <lineage>
        <taxon>Bacteria</taxon>
        <taxon>Pseudomonadati</taxon>
        <taxon>Bacteroidota</taxon>
        <taxon>Flavobacteriia</taxon>
        <taxon>Flavobacteriales</taxon>
        <taxon>Weeksellaceae</taxon>
        <taxon>Chryseobacterium group</taxon>
        <taxon>Chryseobacterium</taxon>
    </lineage>
</organism>
<evidence type="ECO:0000313" key="1">
    <source>
        <dbReference type="EMBL" id="TZF99381.1"/>
    </source>
</evidence>
<proteinExistence type="predicted"/>